<proteinExistence type="predicted"/>
<sequence length="117" mass="13352">MKTTKAIKSHLTLFLSAAILVWSFLLPFAPVKISEGTGQNKAFVDQLSFVDFFGLPTVYEEGHAFKNILNDGLFAGIKNQEFTWANGPLLSNKNLSPYAWVSYHYFKQILFPFHSFW</sequence>
<dbReference type="AlphaFoldDB" id="G0IYR1"/>
<dbReference type="Proteomes" id="UP000001635">
    <property type="component" value="Chromosome"/>
</dbReference>
<evidence type="ECO:0000313" key="1">
    <source>
        <dbReference type="EMBL" id="AEL27244.1"/>
    </source>
</evidence>
<gene>
    <name evidence="1" type="ordered locus">Cycma_3524</name>
</gene>
<keyword evidence="2" id="KW-1185">Reference proteome</keyword>
<organism evidence="1 2">
    <name type="scientific">Cyclobacterium marinum (strain ATCC 25205 / DSM 745 / LMG 13164 / NCIMB 1802)</name>
    <name type="common">Flectobacillus marinus</name>
    <dbReference type="NCBI Taxonomy" id="880070"/>
    <lineage>
        <taxon>Bacteria</taxon>
        <taxon>Pseudomonadati</taxon>
        <taxon>Bacteroidota</taxon>
        <taxon>Cytophagia</taxon>
        <taxon>Cytophagales</taxon>
        <taxon>Cyclobacteriaceae</taxon>
        <taxon>Cyclobacterium</taxon>
    </lineage>
</organism>
<dbReference type="EMBL" id="CP002955">
    <property type="protein sequence ID" value="AEL27244.1"/>
    <property type="molecule type" value="Genomic_DNA"/>
</dbReference>
<name>G0IYR1_CYCMS</name>
<protein>
    <submittedName>
        <fullName evidence="1">Uncharacterized protein</fullName>
    </submittedName>
</protein>
<evidence type="ECO:0000313" key="2">
    <source>
        <dbReference type="Proteomes" id="UP000001635"/>
    </source>
</evidence>
<dbReference type="RefSeq" id="WP_014021531.1">
    <property type="nucleotide sequence ID" value="NC_015914.1"/>
</dbReference>
<dbReference type="OrthoDB" id="840385at2"/>
<accession>G0IYR1</accession>
<reference evidence="2" key="1">
    <citation type="submission" date="2011-07" db="EMBL/GenBank/DDBJ databases">
        <title>The complete genome of Cyclobacterium marinum DSM 745.</title>
        <authorList>
            <person name="Lucas S."/>
            <person name="Han J."/>
            <person name="Lapidus A."/>
            <person name="Bruce D."/>
            <person name="Goodwin L."/>
            <person name="Pitluck S."/>
            <person name="Peters L."/>
            <person name="Kyrpides N."/>
            <person name="Mavromatis K."/>
            <person name="Ivanova N."/>
            <person name="Ovchinnikova G."/>
            <person name="Chertkov O."/>
            <person name="Detter J.C."/>
            <person name="Tapia R."/>
            <person name="Han C."/>
            <person name="Land M."/>
            <person name="Hauser L."/>
            <person name="Markowitz V."/>
            <person name="Cheng J.-F."/>
            <person name="Hugenholtz P."/>
            <person name="Woyke T."/>
            <person name="Wu D."/>
            <person name="Tindall B."/>
            <person name="Schuetze A."/>
            <person name="Brambilla E."/>
            <person name="Klenk H.-P."/>
            <person name="Eisen J.A."/>
        </authorList>
    </citation>
    <scope>NUCLEOTIDE SEQUENCE [LARGE SCALE GENOMIC DNA]</scope>
    <source>
        <strain evidence="2">ATCC 25205 / DSM 745 / LMG 13164 / NCIMB 1802</strain>
    </source>
</reference>
<dbReference type="HOGENOM" id="CLU_2080906_0_0_10"/>
<dbReference type="KEGG" id="cmr:Cycma_3524"/>